<dbReference type="EMBL" id="VWZB01002832">
    <property type="protein sequence ID" value="NXF40646.1"/>
    <property type="molecule type" value="Genomic_DNA"/>
</dbReference>
<evidence type="ECO:0000256" key="4">
    <source>
        <dbReference type="ARBA" id="ARBA00022737"/>
    </source>
</evidence>
<dbReference type="InterPro" id="IPR010294">
    <property type="entry name" value="ADAMTS_spacer1"/>
</dbReference>
<dbReference type="Pfam" id="PF05986">
    <property type="entry name" value="ADAMTS_spacer1"/>
    <property type="match status" value="1"/>
</dbReference>
<dbReference type="AlphaFoldDB" id="A0A7K8TFJ3"/>
<dbReference type="FunFam" id="2.60.120.830:FF:000001">
    <property type="entry name" value="A disintegrin and metalloproteinase with thrombospondin motifs 1"/>
    <property type="match status" value="1"/>
</dbReference>
<dbReference type="InterPro" id="IPR045371">
    <property type="entry name" value="ADAMTS_CR_3"/>
</dbReference>
<feature type="domain" description="PLAC" evidence="7">
    <location>
        <begin position="896"/>
        <end position="934"/>
    </location>
</feature>
<proteinExistence type="predicted"/>
<evidence type="ECO:0000256" key="2">
    <source>
        <dbReference type="ARBA" id="ARBA00022525"/>
    </source>
</evidence>
<dbReference type="GO" id="GO:0005576">
    <property type="term" value="C:extracellular region"/>
    <property type="evidence" value="ECO:0007669"/>
    <property type="project" value="UniProtKB-SubCell"/>
</dbReference>
<dbReference type="InterPro" id="IPR050439">
    <property type="entry name" value="ADAMTS_ADAMTS-like"/>
</dbReference>
<dbReference type="GO" id="GO:0030198">
    <property type="term" value="P:extracellular matrix organization"/>
    <property type="evidence" value="ECO:0007669"/>
    <property type="project" value="InterPro"/>
</dbReference>
<feature type="disulfide bond" evidence="6">
    <location>
        <begin position="15"/>
        <end position="57"/>
    </location>
</feature>
<dbReference type="Pfam" id="PF19030">
    <property type="entry name" value="TSP1_ADAMTS"/>
    <property type="match status" value="4"/>
</dbReference>
<evidence type="ECO:0000313" key="8">
    <source>
        <dbReference type="EMBL" id="NXF40646.1"/>
    </source>
</evidence>
<dbReference type="SMART" id="SM00209">
    <property type="entry name" value="TSP1"/>
    <property type="match status" value="7"/>
</dbReference>
<protein>
    <submittedName>
        <fullName evidence="8">ATL2 protein</fullName>
    </submittedName>
</protein>
<dbReference type="Pfam" id="PF00090">
    <property type="entry name" value="TSP_1"/>
    <property type="match status" value="2"/>
</dbReference>
<dbReference type="PROSITE" id="PS50092">
    <property type="entry name" value="TSP1"/>
    <property type="match status" value="6"/>
</dbReference>
<gene>
    <name evidence="8" type="primary">Adamtsl2_1</name>
    <name evidence="8" type="ORF">NYCBRA_R08548</name>
</gene>
<dbReference type="Gene3D" id="2.60.120.830">
    <property type="match status" value="1"/>
</dbReference>
<keyword evidence="2" id="KW-0964">Secreted</keyword>
<dbReference type="InterPro" id="IPR000884">
    <property type="entry name" value="TSP1_rpt"/>
</dbReference>
<reference evidence="8 9" key="1">
    <citation type="submission" date="2019-09" db="EMBL/GenBank/DDBJ databases">
        <title>Bird 10,000 Genomes (B10K) Project - Family phase.</title>
        <authorList>
            <person name="Zhang G."/>
        </authorList>
    </citation>
    <scope>NUCLEOTIDE SEQUENCE [LARGE SCALE GENOMIC DNA]</scope>
    <source>
        <strain evidence="8">B10K-CU-031-10</strain>
        <tissue evidence="8">Muscle</tissue>
    </source>
</reference>
<dbReference type="InterPro" id="IPR010909">
    <property type="entry name" value="PLAC"/>
</dbReference>
<comment type="caution">
    <text evidence="8">The sequence shown here is derived from an EMBL/GenBank/DDBJ whole genome shotgun (WGS) entry which is preliminary data.</text>
</comment>
<feature type="non-terminal residue" evidence="8">
    <location>
        <position position="1"/>
    </location>
</feature>
<keyword evidence="5 6" id="KW-1015">Disulfide bond</keyword>
<feature type="disulfide bond" evidence="6">
    <location>
        <begin position="11"/>
        <end position="52"/>
    </location>
</feature>
<keyword evidence="4" id="KW-0677">Repeat</keyword>
<dbReference type="SUPFAM" id="SSF82895">
    <property type="entry name" value="TSP-1 type 1 repeat"/>
    <property type="match status" value="7"/>
</dbReference>
<organism evidence="8 9">
    <name type="scientific">Nyctibius bracteatus</name>
    <name type="common">Rufous potoo</name>
    <dbReference type="NCBI Taxonomy" id="48426"/>
    <lineage>
        <taxon>Eukaryota</taxon>
        <taxon>Metazoa</taxon>
        <taxon>Chordata</taxon>
        <taxon>Craniata</taxon>
        <taxon>Vertebrata</taxon>
        <taxon>Euteleostomi</taxon>
        <taxon>Archelosauria</taxon>
        <taxon>Archosauria</taxon>
        <taxon>Dinosauria</taxon>
        <taxon>Saurischia</taxon>
        <taxon>Theropoda</taxon>
        <taxon>Coelurosauria</taxon>
        <taxon>Aves</taxon>
        <taxon>Neognathae</taxon>
        <taxon>Neoaves</taxon>
        <taxon>Strisores</taxon>
        <taxon>Caprimulgiformes</taxon>
        <taxon>Nyctibiidae</taxon>
        <taxon>Nyctibius</taxon>
    </lineage>
</organism>
<comment type="subcellular location">
    <subcellularLocation>
        <location evidence="1">Secreted</location>
    </subcellularLocation>
</comment>
<evidence type="ECO:0000256" key="1">
    <source>
        <dbReference type="ARBA" id="ARBA00004613"/>
    </source>
</evidence>
<feature type="non-terminal residue" evidence="8">
    <location>
        <position position="934"/>
    </location>
</feature>
<evidence type="ECO:0000256" key="6">
    <source>
        <dbReference type="PIRSR" id="PIRSR613273-3"/>
    </source>
</evidence>
<dbReference type="GO" id="GO:0006508">
    <property type="term" value="P:proteolysis"/>
    <property type="evidence" value="ECO:0007669"/>
    <property type="project" value="TreeGrafter"/>
</dbReference>
<dbReference type="PANTHER" id="PTHR13723:SF159">
    <property type="entry name" value="PLAC DOMAIN-CONTAINING PROTEIN"/>
    <property type="match status" value="1"/>
</dbReference>
<evidence type="ECO:0000313" key="9">
    <source>
        <dbReference type="Proteomes" id="UP000538472"/>
    </source>
</evidence>
<keyword evidence="3" id="KW-0732">Signal</keyword>
<dbReference type="Pfam" id="PF19236">
    <property type="entry name" value="ADAMTS_CR_3"/>
    <property type="match status" value="1"/>
</dbReference>
<dbReference type="InterPro" id="IPR036383">
    <property type="entry name" value="TSP1_rpt_sf"/>
</dbReference>
<accession>A0A7K8TFJ3</accession>
<keyword evidence="9" id="KW-1185">Reference proteome</keyword>
<dbReference type="GO" id="GO:0004222">
    <property type="term" value="F:metalloendopeptidase activity"/>
    <property type="evidence" value="ECO:0007669"/>
    <property type="project" value="TreeGrafter"/>
</dbReference>
<dbReference type="GO" id="GO:0031012">
    <property type="term" value="C:extracellular matrix"/>
    <property type="evidence" value="ECO:0007669"/>
    <property type="project" value="TreeGrafter"/>
</dbReference>
<dbReference type="Pfam" id="PF08686">
    <property type="entry name" value="PLAC"/>
    <property type="match status" value="1"/>
</dbReference>
<dbReference type="Gene3D" id="2.20.100.10">
    <property type="entry name" value="Thrombospondin type-1 (TSP1) repeat"/>
    <property type="match status" value="6"/>
</dbReference>
<evidence type="ECO:0000256" key="3">
    <source>
        <dbReference type="ARBA" id="ARBA00022729"/>
    </source>
</evidence>
<dbReference type="Proteomes" id="UP000538472">
    <property type="component" value="Unassembled WGS sequence"/>
</dbReference>
<dbReference type="PRINTS" id="PR01857">
    <property type="entry name" value="ADAMTSFAMILY"/>
</dbReference>
<feature type="disulfide bond" evidence="6">
    <location>
        <begin position="26"/>
        <end position="42"/>
    </location>
</feature>
<dbReference type="PROSITE" id="PS50900">
    <property type="entry name" value="PLAC"/>
    <property type="match status" value="1"/>
</dbReference>
<sequence length="934" mass="105064">WWGEWSSWSTCSRSCGGGVMARERHCLRQRLQMPQGTNSTMCVGQAKHYQLCQQQPCPANTASFKQQQCSSFNAKAFGKRHYHWMPLYPDDYTSISNKPCDLQCTTQNGERQLMAQAQDGTSCKDRTYQGVCINGKCEPVGCDGSLYSPRTMDRCRVCGGDGSTCHRVSGSFRKAISQIGYVFITNIPAGATDILIIERRKTENILALADESGHFFFNGNSAIDNPQNFRVAGTIFKYRRPSSLNSDGLEYIIAHGPTNQSLNAMYYNFNGKMPHITYDYTVPRTPPLRTAAPAVDRPLYHHLPETSQNHPIPSNSRAAQDFNATWLSLSPDDTSEQLPLREGHEDLGFSHPPFFQTNSTSQTRNWSWEQGEEKEKYDFQIRQVYHASTREEEEEEAAAIGGETELGLLLCFSFSPILFIESKHPTLIFLKSKQGDKSNLRSVWESQTTIQEQTTPATLPSNIAEASLCFLPALRFNQISISTAVPYSLRRSELSENSRIVSSRLRLFRRLCHRDPHNTAFSHTTSFFHSNEFDVSPVGHDDISLADMYRWKVSAYAPCSSTCTSAGISTSYAMCVRYDGVEVDETYCDALTRPEPTHEFCTGRDCQPRWETSRWSECSRTCGEGYQYRTVRCWKILAPGFDSSVYDNLCESAGLARPMERKACKNKACGPQWELSEWSECSARCGTQGTMKREVRCSVEAPLCDEFRKPSSEKVCTGPPCDRRWTASDWGPCSGSCGEGRMSRFIACRNLEGKVISNSQCDPATKPLAVHPCGDKNCPAHWVEQEWDQCDASCGQGMKTRVVLCAGLENGVYREYPEKRCEASQKPEEQTACFRRPCSTWFTTSWSQCSKTCSAGVRLREVKCYQGEALAQGCDPTSKPEARQTCQLQPCPTEAPEEDCEDKATANCVLVLKVKLCSHWYYRKACCRSCRLKS</sequence>
<dbReference type="PANTHER" id="PTHR13723">
    <property type="entry name" value="ADAMTS A DISINTEGRIN AND METALLOPROTEASE WITH THROMBOSPONDIN MOTIFS PROTEASE"/>
    <property type="match status" value="1"/>
</dbReference>
<evidence type="ECO:0000259" key="7">
    <source>
        <dbReference type="PROSITE" id="PS50900"/>
    </source>
</evidence>
<evidence type="ECO:0000256" key="5">
    <source>
        <dbReference type="ARBA" id="ARBA00023157"/>
    </source>
</evidence>
<dbReference type="InterPro" id="IPR013273">
    <property type="entry name" value="ADAMTS/ADAMTS-like"/>
</dbReference>
<dbReference type="FunFam" id="2.20.100.10:FF:000005">
    <property type="entry name" value="ADAM metallopeptidase with thrombospondin type 1 motif 9"/>
    <property type="match status" value="1"/>
</dbReference>
<name>A0A7K8TFJ3_9AVES</name>